<feature type="region of interest" description="Disordered" evidence="1">
    <location>
        <begin position="227"/>
        <end position="367"/>
    </location>
</feature>
<evidence type="ECO:0008006" key="4">
    <source>
        <dbReference type="Google" id="ProtNLM"/>
    </source>
</evidence>
<accession>A0AA39QVQ9</accession>
<feature type="compositionally biased region" description="Polar residues" evidence="1">
    <location>
        <begin position="61"/>
        <end position="71"/>
    </location>
</feature>
<feature type="compositionally biased region" description="Basic and acidic residues" evidence="1">
    <location>
        <begin position="312"/>
        <end position="359"/>
    </location>
</feature>
<feature type="compositionally biased region" description="Basic and acidic residues" evidence="1">
    <location>
        <begin position="237"/>
        <end position="250"/>
    </location>
</feature>
<evidence type="ECO:0000256" key="1">
    <source>
        <dbReference type="SAM" id="MobiDB-lite"/>
    </source>
</evidence>
<reference evidence="2" key="1">
    <citation type="submission" date="2023-03" db="EMBL/GenBank/DDBJ databases">
        <title>Complete genome of Cladonia borealis.</title>
        <authorList>
            <person name="Park H."/>
        </authorList>
    </citation>
    <scope>NUCLEOTIDE SEQUENCE</scope>
    <source>
        <strain evidence="2">ANT050790</strain>
    </source>
</reference>
<evidence type="ECO:0000313" key="3">
    <source>
        <dbReference type="Proteomes" id="UP001166286"/>
    </source>
</evidence>
<feature type="region of interest" description="Disordered" evidence="1">
    <location>
        <begin position="24"/>
        <end position="102"/>
    </location>
</feature>
<gene>
    <name evidence="2" type="ORF">JMJ35_008874</name>
</gene>
<keyword evidence="3" id="KW-1185">Reference proteome</keyword>
<evidence type="ECO:0000313" key="2">
    <source>
        <dbReference type="EMBL" id="KAK0508598.1"/>
    </source>
</evidence>
<organism evidence="2 3">
    <name type="scientific">Cladonia borealis</name>
    <dbReference type="NCBI Taxonomy" id="184061"/>
    <lineage>
        <taxon>Eukaryota</taxon>
        <taxon>Fungi</taxon>
        <taxon>Dikarya</taxon>
        <taxon>Ascomycota</taxon>
        <taxon>Pezizomycotina</taxon>
        <taxon>Lecanoromycetes</taxon>
        <taxon>OSLEUM clade</taxon>
        <taxon>Lecanoromycetidae</taxon>
        <taxon>Lecanorales</taxon>
        <taxon>Lecanorineae</taxon>
        <taxon>Cladoniaceae</taxon>
        <taxon>Cladonia</taxon>
    </lineage>
</organism>
<dbReference type="AlphaFoldDB" id="A0AA39QVQ9"/>
<feature type="compositionally biased region" description="Basic and acidic residues" evidence="1">
    <location>
        <begin position="73"/>
        <end position="86"/>
    </location>
</feature>
<sequence length="367" mass="40779">MAAKKDIPSFDEIIQAERQRREKQKLADEILGQGRKNNILKDGRRKPGTGPSLASRVGVSKASQRSTSNTPKPKPDIDATWGHDLHSANNSRAPRVTRPPRENPMVRLKRDLLYDTAVNQSERNATSHGSVSKDLGGEISIRGTAGPYIVIGSNFAPGTTAADIESAMIPTGGEMLSCRILSASPTVIAEMVFGEKHNAESVISTFNNKKADGRILHIYMKMGGPTPSTAGTLIRKPPTEPRAPRVDLTRNEAPSYDSQREQSDRNRRRAEPEFQDGSFGFETKDEQMDVDMGVPEEPAPTPAPVAPLGSYRPDRRDDRRDGRYEALRDNGRGRSYYDRDRDGGRPRNDQRLYSDDLYPRPRGRGFR</sequence>
<protein>
    <recommendedName>
        <fullName evidence="4">RRM domain-containing protein</fullName>
    </recommendedName>
</protein>
<proteinExistence type="predicted"/>
<feature type="compositionally biased region" description="Basic and acidic residues" evidence="1">
    <location>
        <begin position="258"/>
        <end position="272"/>
    </location>
</feature>
<dbReference type="EMBL" id="JAFEKC020000020">
    <property type="protein sequence ID" value="KAK0508598.1"/>
    <property type="molecule type" value="Genomic_DNA"/>
</dbReference>
<comment type="caution">
    <text evidence="2">The sequence shown here is derived from an EMBL/GenBank/DDBJ whole genome shotgun (WGS) entry which is preliminary data.</text>
</comment>
<name>A0AA39QVQ9_9LECA</name>
<dbReference type="Proteomes" id="UP001166286">
    <property type="component" value="Unassembled WGS sequence"/>
</dbReference>